<dbReference type="EMBL" id="NMUH01000058">
    <property type="protein sequence ID" value="MQL70136.1"/>
    <property type="molecule type" value="Genomic_DNA"/>
</dbReference>
<feature type="region of interest" description="Disordered" evidence="1">
    <location>
        <begin position="29"/>
        <end position="62"/>
    </location>
</feature>
<name>A0A843TIQ6_COLES</name>
<dbReference type="AlphaFoldDB" id="A0A843TIQ6"/>
<feature type="compositionally biased region" description="Basic residues" evidence="1">
    <location>
        <begin position="39"/>
        <end position="51"/>
    </location>
</feature>
<proteinExistence type="predicted"/>
<evidence type="ECO:0000313" key="3">
    <source>
        <dbReference type="Proteomes" id="UP000652761"/>
    </source>
</evidence>
<sequence length="230" mass="26097">MFLVLQSIPCKKKPRGFWKKARIAGKRNLHLEEQSSTAKGRRRRRRRRRREGARDYSSADIEGDPAESMYTALVIDGVDTSIDGVDTGSLFLEFFHEDRVQCVDTALGVDTVPGSVDTRSSFQKTLFGQLGQCVDTLSGSVDTLRLKFHLMIFLDTWPLGDQGNLPRQEEREKGICIQRSRAVPPREEEGEEEGEEDKELVIAAVLIQKEIQPNLKEVRVIVLQFVLHLC</sequence>
<organism evidence="2 3">
    <name type="scientific">Colocasia esculenta</name>
    <name type="common">Wild taro</name>
    <name type="synonym">Arum esculentum</name>
    <dbReference type="NCBI Taxonomy" id="4460"/>
    <lineage>
        <taxon>Eukaryota</taxon>
        <taxon>Viridiplantae</taxon>
        <taxon>Streptophyta</taxon>
        <taxon>Embryophyta</taxon>
        <taxon>Tracheophyta</taxon>
        <taxon>Spermatophyta</taxon>
        <taxon>Magnoliopsida</taxon>
        <taxon>Liliopsida</taxon>
        <taxon>Araceae</taxon>
        <taxon>Aroideae</taxon>
        <taxon>Colocasieae</taxon>
        <taxon>Colocasia</taxon>
    </lineage>
</organism>
<accession>A0A843TIQ6</accession>
<evidence type="ECO:0000256" key="1">
    <source>
        <dbReference type="SAM" id="MobiDB-lite"/>
    </source>
</evidence>
<gene>
    <name evidence="2" type="ORF">Taro_002463</name>
</gene>
<reference evidence="2" key="1">
    <citation type="submission" date="2017-07" db="EMBL/GenBank/DDBJ databases">
        <title>Taro Niue Genome Assembly and Annotation.</title>
        <authorList>
            <person name="Atibalentja N."/>
            <person name="Keating K."/>
            <person name="Fields C.J."/>
        </authorList>
    </citation>
    <scope>NUCLEOTIDE SEQUENCE</scope>
    <source>
        <strain evidence="2">Niue_2</strain>
        <tissue evidence="2">Leaf</tissue>
    </source>
</reference>
<protein>
    <submittedName>
        <fullName evidence="2">Uncharacterized protein</fullName>
    </submittedName>
</protein>
<evidence type="ECO:0000313" key="2">
    <source>
        <dbReference type="EMBL" id="MQL70136.1"/>
    </source>
</evidence>
<keyword evidence="3" id="KW-1185">Reference proteome</keyword>
<dbReference type="Proteomes" id="UP000652761">
    <property type="component" value="Unassembled WGS sequence"/>
</dbReference>
<comment type="caution">
    <text evidence="2">The sequence shown here is derived from an EMBL/GenBank/DDBJ whole genome shotgun (WGS) entry which is preliminary data.</text>
</comment>